<dbReference type="InterPro" id="IPR036167">
    <property type="entry name" value="tRNA_intron_Endo_cat-like_sf"/>
</dbReference>
<feature type="domain" description="tRNA intron endonuclease catalytic" evidence="6">
    <location>
        <begin position="194"/>
        <end position="273"/>
    </location>
</feature>
<sequence>MANIAISPPFKVYVLDDKAFVWDPDVVHKLRVAYRVVGSLIGTLPRLPMQNLYFGLPLTLIPEEVTLLLSRDARKTHTMPTKGQLDQFNRLRIEDEQRQENEYLQIRNEKSAMYRKEIGIKIESHATSSSTDNPDITDTDINQKFLTTKFSPIVHLPTTSNSFAWYNEDYSFTTIKQAAAAKIWCWPSTKKDHHRFKVFSDLWKRGYFITNGIKFGGDFLLYSGDPLRYHSQIIATIVDINRPVSALDIITFGRIGTITKKSQLLCSWDEKQNKAVYISFKWAGLD</sequence>
<comment type="similarity">
    <text evidence="1 4">Belongs to the tRNA-intron endonuclease family.</text>
</comment>
<dbReference type="InterPro" id="IPR006677">
    <property type="entry name" value="tRNA_intron_Endonuc_cat-like"/>
</dbReference>
<dbReference type="GO" id="GO:0000214">
    <property type="term" value="C:tRNA-intron endonuclease complex"/>
    <property type="evidence" value="ECO:0007669"/>
    <property type="project" value="UniProtKB-UniRule"/>
</dbReference>
<dbReference type="Gene3D" id="3.40.1350.10">
    <property type="match status" value="1"/>
</dbReference>
<reference evidence="8" key="1">
    <citation type="submission" date="2021-06" db="EMBL/GenBank/DDBJ databases">
        <authorList>
            <person name="Kallberg Y."/>
            <person name="Tangrot J."/>
            <person name="Rosling A."/>
        </authorList>
    </citation>
    <scope>NUCLEOTIDE SEQUENCE</scope>
    <source>
        <strain evidence="8">FL130A</strain>
    </source>
</reference>
<dbReference type="InterPro" id="IPR059049">
    <property type="entry name" value="TSEN34_N"/>
</dbReference>
<keyword evidence="9" id="KW-1185">Reference proteome</keyword>
<evidence type="ECO:0000259" key="6">
    <source>
        <dbReference type="Pfam" id="PF01974"/>
    </source>
</evidence>
<dbReference type="GO" id="GO:0003676">
    <property type="term" value="F:nucleic acid binding"/>
    <property type="evidence" value="ECO:0007669"/>
    <property type="project" value="InterPro"/>
</dbReference>
<dbReference type="PANTHER" id="PTHR13070">
    <property type="entry name" value="TRNA-SPLICING ENDONUCLEASE SUBUNIT SEN34-RELATED"/>
    <property type="match status" value="1"/>
</dbReference>
<evidence type="ECO:0000256" key="3">
    <source>
        <dbReference type="ARBA" id="ARBA00023239"/>
    </source>
</evidence>
<comment type="caution">
    <text evidence="8">The sequence shown here is derived from an EMBL/GenBank/DDBJ whole genome shotgun (WGS) entry which is preliminary data.</text>
</comment>
<evidence type="ECO:0000256" key="4">
    <source>
        <dbReference type="PIRNR" id="PIRNR017250"/>
    </source>
</evidence>
<comment type="function">
    <text evidence="4">Constitutes one of the two catalytic subunit of the tRNA-splicing endonuclease complex, a complex responsible for identification and cleavage of the splice sites in pre-tRNA. It cleaves pre-tRNA at the 5'- and 3'-splice sites to release the intron. The products are an intron and two tRNA half-molecules bearing 2',3'-cyclic phosphate and 5'-OH termini. There are no conserved sequences at the splice sites, but the intron is invariably located at the same site in the gene, placing the splice sites an invariant distance from the constant structural features of the tRNA body.</text>
</comment>
<dbReference type="PIRSF" id="PIRSF017250">
    <property type="entry name" value="tRNA_splic_SEN34"/>
    <property type="match status" value="1"/>
</dbReference>
<evidence type="ECO:0000259" key="7">
    <source>
        <dbReference type="Pfam" id="PF26577"/>
    </source>
</evidence>
<dbReference type="EMBL" id="CAJVPS010001967">
    <property type="protein sequence ID" value="CAG8556065.1"/>
    <property type="molecule type" value="Genomic_DNA"/>
</dbReference>
<evidence type="ECO:0000256" key="5">
    <source>
        <dbReference type="PIRSR" id="PIRSR017250-50"/>
    </source>
</evidence>
<dbReference type="GO" id="GO:0000379">
    <property type="term" value="P:tRNA-type intron splice site recognition and cleavage"/>
    <property type="evidence" value="ECO:0007669"/>
    <property type="project" value="UniProtKB-UniRule"/>
</dbReference>
<dbReference type="InterPro" id="IPR011856">
    <property type="entry name" value="tRNA_endonuc-like_dom_sf"/>
</dbReference>
<dbReference type="AlphaFoldDB" id="A0A9N9FR89"/>
<evidence type="ECO:0000313" key="8">
    <source>
        <dbReference type="EMBL" id="CAG8556065.1"/>
    </source>
</evidence>
<keyword evidence="3 4" id="KW-0456">Lyase</keyword>
<feature type="active site" evidence="5">
    <location>
        <position position="230"/>
    </location>
</feature>
<organism evidence="8 9">
    <name type="scientific">Ambispora leptoticha</name>
    <dbReference type="NCBI Taxonomy" id="144679"/>
    <lineage>
        <taxon>Eukaryota</taxon>
        <taxon>Fungi</taxon>
        <taxon>Fungi incertae sedis</taxon>
        <taxon>Mucoromycota</taxon>
        <taxon>Glomeromycotina</taxon>
        <taxon>Glomeromycetes</taxon>
        <taxon>Archaeosporales</taxon>
        <taxon>Ambisporaceae</taxon>
        <taxon>Ambispora</taxon>
    </lineage>
</organism>
<name>A0A9N9FR89_9GLOM</name>
<dbReference type="Proteomes" id="UP000789508">
    <property type="component" value="Unassembled WGS sequence"/>
</dbReference>
<dbReference type="EC" id="4.6.1.16" evidence="4"/>
<dbReference type="OrthoDB" id="48041at2759"/>
<dbReference type="NCBIfam" id="TIGR00324">
    <property type="entry name" value="endA"/>
    <property type="match status" value="1"/>
</dbReference>
<protein>
    <recommendedName>
        <fullName evidence="4">tRNA-splicing endonuclease subunit Sen34</fullName>
        <ecNumber evidence="4">4.6.1.16</ecNumber>
    </recommendedName>
</protein>
<dbReference type="Pfam" id="PF26577">
    <property type="entry name" value="TSEN34_N"/>
    <property type="match status" value="1"/>
</dbReference>
<dbReference type="CDD" id="cd22363">
    <property type="entry name" value="tRNA-intron_lyase_C"/>
    <property type="match status" value="1"/>
</dbReference>
<dbReference type="SUPFAM" id="SSF53032">
    <property type="entry name" value="tRNA-intron endonuclease catalytic domain-like"/>
    <property type="match status" value="1"/>
</dbReference>
<feature type="domain" description="TSEN34 N-terminal" evidence="7">
    <location>
        <begin position="11"/>
        <end position="73"/>
    </location>
</feature>
<dbReference type="Pfam" id="PF01974">
    <property type="entry name" value="tRNA_int_endo"/>
    <property type="match status" value="1"/>
</dbReference>
<evidence type="ECO:0000256" key="2">
    <source>
        <dbReference type="ARBA" id="ARBA00022694"/>
    </source>
</evidence>
<proteinExistence type="inferred from homology"/>
<feature type="active site" evidence="5">
    <location>
        <position position="261"/>
    </location>
</feature>
<dbReference type="GO" id="GO:0000213">
    <property type="term" value="F:tRNA-intron lyase activity"/>
    <property type="evidence" value="ECO:0007669"/>
    <property type="project" value="UniProtKB-UniRule"/>
</dbReference>
<evidence type="ECO:0000256" key="1">
    <source>
        <dbReference type="ARBA" id="ARBA00008078"/>
    </source>
</evidence>
<dbReference type="InterPro" id="IPR016690">
    <property type="entry name" value="TSEN34"/>
</dbReference>
<dbReference type="InterPro" id="IPR006676">
    <property type="entry name" value="tRNA_splic"/>
</dbReference>
<dbReference type="PANTHER" id="PTHR13070:SF0">
    <property type="entry name" value="TRNA-SPLICING ENDONUCLEASE SUBUNIT SEN34"/>
    <property type="match status" value="1"/>
</dbReference>
<feature type="active site" evidence="5">
    <location>
        <position position="222"/>
    </location>
</feature>
<evidence type="ECO:0000313" key="9">
    <source>
        <dbReference type="Proteomes" id="UP000789508"/>
    </source>
</evidence>
<keyword evidence="2 4" id="KW-0819">tRNA processing</keyword>
<accession>A0A9N9FR89</accession>
<gene>
    <name evidence="8" type="ORF">ALEPTO_LOCUS6115</name>
</gene>